<evidence type="ECO:0000256" key="6">
    <source>
        <dbReference type="ARBA" id="ARBA00023136"/>
    </source>
</evidence>
<comment type="similarity">
    <text evidence="2">Belongs to the UPF0324 family.</text>
</comment>
<feature type="transmembrane region" description="Helical" evidence="7">
    <location>
        <begin position="337"/>
        <end position="357"/>
    </location>
</feature>
<feature type="transmembrane region" description="Helical" evidence="7">
    <location>
        <begin position="115"/>
        <end position="134"/>
    </location>
</feature>
<feature type="transmembrane region" description="Helical" evidence="7">
    <location>
        <begin position="279"/>
        <end position="298"/>
    </location>
</feature>
<dbReference type="PANTHER" id="PTHR30106">
    <property type="entry name" value="INNER MEMBRANE PROTEIN YEIH-RELATED"/>
    <property type="match status" value="1"/>
</dbReference>
<evidence type="ECO:0000256" key="5">
    <source>
        <dbReference type="ARBA" id="ARBA00022989"/>
    </source>
</evidence>
<keyword evidence="4 7" id="KW-0812">Transmembrane</keyword>
<dbReference type="GO" id="GO:0005886">
    <property type="term" value="C:plasma membrane"/>
    <property type="evidence" value="ECO:0007669"/>
    <property type="project" value="UniProtKB-SubCell"/>
</dbReference>
<feature type="transmembrane region" description="Helical" evidence="7">
    <location>
        <begin position="239"/>
        <end position="258"/>
    </location>
</feature>
<name>A0A3S9AZG0_9HYPH</name>
<dbReference type="AlphaFoldDB" id="A0A3S9AZG0"/>
<dbReference type="RefSeq" id="WP_126006858.1">
    <property type="nucleotide sequence ID" value="NZ_CP032509.1"/>
</dbReference>
<evidence type="ECO:0000256" key="7">
    <source>
        <dbReference type="SAM" id="Phobius"/>
    </source>
</evidence>
<proteinExistence type="inferred from homology"/>
<feature type="transmembrane region" description="Helical" evidence="7">
    <location>
        <begin position="56"/>
        <end position="74"/>
    </location>
</feature>
<evidence type="ECO:0000256" key="1">
    <source>
        <dbReference type="ARBA" id="ARBA00004651"/>
    </source>
</evidence>
<reference evidence="8 9" key="1">
    <citation type="submission" date="2018-09" db="EMBL/GenBank/DDBJ databases">
        <title>Marinorhizobium profundi gen. nov., sp. nov., isolated from a deep-sea sediment sample from the New Britain Trench and proposal of Marinorhizobiaceae fam. nov. in the order Rhizobiales of the class Alphaproteobacteria.</title>
        <authorList>
            <person name="Cao J."/>
        </authorList>
    </citation>
    <scope>NUCLEOTIDE SEQUENCE [LARGE SCALE GENOMIC DNA]</scope>
    <source>
        <strain evidence="8 9">WS11</strain>
    </source>
</reference>
<dbReference type="Pfam" id="PF03601">
    <property type="entry name" value="Cons_hypoth698"/>
    <property type="match status" value="1"/>
</dbReference>
<protein>
    <submittedName>
        <fullName evidence="8">YeiH family putative sulfate export transporter</fullName>
    </submittedName>
</protein>
<feature type="transmembrane region" description="Helical" evidence="7">
    <location>
        <begin position="86"/>
        <end position="109"/>
    </location>
</feature>
<dbReference type="PANTHER" id="PTHR30106:SF2">
    <property type="entry name" value="UPF0324 INNER MEMBRANE PROTEIN YEIH"/>
    <property type="match status" value="1"/>
</dbReference>
<sequence>MSPAPTPTAAVATHRKRSSARRGGLVATKRILPGLALSFAIAALAYGVVAASGLSFLSPLIVAIVLGMVGRLIIRPPIAAEPGLQFALRTVLRFAIVLLGLQLTIAQVISVGGRGVLIILATVIACFFFTRLAGRLLGVDRKLAELIAAGTSICGASAILATNTVTRGSDEDVAYAVACVTLFGSLSMILFPMIAAMSGMGSDDYGLWTGAAIHEVAQVLAAAFQGGEQALESGTIAKLSRVMLLAPLVLSLGYWAAWRGRARRDLSSAEAAGPARVPMPWFVLGFLAMVALNSAIALPESVSTAASAATSILLAAAMAAMGLMTDIGKLKAKGLRPLALGAVSWVFISVTAFVLIAV</sequence>
<evidence type="ECO:0000313" key="8">
    <source>
        <dbReference type="EMBL" id="AZN70067.1"/>
    </source>
</evidence>
<feature type="transmembrane region" description="Helical" evidence="7">
    <location>
        <begin position="304"/>
        <end position="325"/>
    </location>
</feature>
<dbReference type="Proteomes" id="UP000268192">
    <property type="component" value="Chromosome"/>
</dbReference>
<keyword evidence="9" id="KW-1185">Reference proteome</keyword>
<evidence type="ECO:0000256" key="4">
    <source>
        <dbReference type="ARBA" id="ARBA00022692"/>
    </source>
</evidence>
<keyword evidence="3" id="KW-1003">Cell membrane</keyword>
<comment type="subcellular location">
    <subcellularLocation>
        <location evidence="1">Cell membrane</location>
        <topology evidence="1">Multi-pass membrane protein</topology>
    </subcellularLocation>
</comment>
<evidence type="ECO:0000256" key="2">
    <source>
        <dbReference type="ARBA" id="ARBA00007977"/>
    </source>
</evidence>
<feature type="transmembrane region" description="Helical" evidence="7">
    <location>
        <begin position="31"/>
        <end position="50"/>
    </location>
</feature>
<dbReference type="OrthoDB" id="5393513at2"/>
<keyword evidence="5 7" id="KW-1133">Transmembrane helix</keyword>
<accession>A0A3S9AZG0</accession>
<gene>
    <name evidence="8" type="ORF">D5400_01180</name>
</gene>
<feature type="transmembrane region" description="Helical" evidence="7">
    <location>
        <begin position="143"/>
        <end position="161"/>
    </location>
</feature>
<keyword evidence="6 7" id="KW-0472">Membrane</keyword>
<evidence type="ECO:0000256" key="3">
    <source>
        <dbReference type="ARBA" id="ARBA00022475"/>
    </source>
</evidence>
<dbReference type="KEGG" id="abaw:D5400_01180"/>
<organism evidence="8 9">
    <name type="scientific">Georhizobium profundi</name>
    <dbReference type="NCBI Taxonomy" id="2341112"/>
    <lineage>
        <taxon>Bacteria</taxon>
        <taxon>Pseudomonadati</taxon>
        <taxon>Pseudomonadota</taxon>
        <taxon>Alphaproteobacteria</taxon>
        <taxon>Hyphomicrobiales</taxon>
        <taxon>Rhizobiaceae</taxon>
        <taxon>Georhizobium</taxon>
    </lineage>
</organism>
<dbReference type="InterPro" id="IPR018383">
    <property type="entry name" value="UPF0324_pro"/>
</dbReference>
<evidence type="ECO:0000313" key="9">
    <source>
        <dbReference type="Proteomes" id="UP000268192"/>
    </source>
</evidence>
<dbReference type="EMBL" id="CP032509">
    <property type="protein sequence ID" value="AZN70067.1"/>
    <property type="molecule type" value="Genomic_DNA"/>
</dbReference>
<feature type="transmembrane region" description="Helical" evidence="7">
    <location>
        <begin position="173"/>
        <end position="195"/>
    </location>
</feature>